<reference evidence="1 2" key="2">
    <citation type="journal article" date="2014" name="J. Gen. Appl. Microbiol.">
        <title>The early diverging ascomycetous budding yeast Saitoella complicata has three histone deacetylases belonging to the Clr6, Hos2, and Rpd3 lineages.</title>
        <authorList>
            <person name="Nishida H."/>
            <person name="Matsumoto T."/>
            <person name="Kondo S."/>
            <person name="Hamamoto M."/>
            <person name="Yoshikawa H."/>
        </authorList>
    </citation>
    <scope>NUCLEOTIDE SEQUENCE [LARGE SCALE GENOMIC DNA]</scope>
    <source>
        <strain evidence="1 2">NRRL Y-17804</strain>
    </source>
</reference>
<organism evidence="1 2">
    <name type="scientific">Saitoella complicata (strain BCRC 22490 / CBS 7301 / JCM 7358 / NBRC 10748 / NRRL Y-17804)</name>
    <dbReference type="NCBI Taxonomy" id="698492"/>
    <lineage>
        <taxon>Eukaryota</taxon>
        <taxon>Fungi</taxon>
        <taxon>Dikarya</taxon>
        <taxon>Ascomycota</taxon>
        <taxon>Taphrinomycotina</taxon>
        <taxon>Taphrinomycotina incertae sedis</taxon>
        <taxon>Saitoella</taxon>
    </lineage>
</organism>
<dbReference type="Proteomes" id="UP000033140">
    <property type="component" value="Unassembled WGS sequence"/>
</dbReference>
<reference evidence="1 2" key="1">
    <citation type="journal article" date="2011" name="J. Gen. Appl. Microbiol.">
        <title>Draft genome sequencing of the enigmatic yeast Saitoella complicata.</title>
        <authorList>
            <person name="Nishida H."/>
            <person name="Hamamoto M."/>
            <person name="Sugiyama J."/>
        </authorList>
    </citation>
    <scope>NUCLEOTIDE SEQUENCE [LARGE SCALE GENOMIC DNA]</scope>
    <source>
        <strain evidence="1 2">NRRL Y-17804</strain>
    </source>
</reference>
<comment type="caution">
    <text evidence="1">The sequence shown here is derived from an EMBL/GenBank/DDBJ whole genome shotgun (WGS) entry which is preliminary data.</text>
</comment>
<dbReference type="AlphaFoldDB" id="A0A0E9NH60"/>
<protein>
    <submittedName>
        <fullName evidence="1">Uncharacterized protein</fullName>
    </submittedName>
</protein>
<dbReference type="EMBL" id="BACD03000017">
    <property type="protein sequence ID" value="GAO48745.1"/>
    <property type="molecule type" value="Genomic_DNA"/>
</dbReference>
<keyword evidence="2" id="KW-1185">Reference proteome</keyword>
<accession>A0A0E9NH60</accession>
<sequence length="379" mass="39172">MCEVSGKPGRCPLNLIYLLARFGTNRLRTAVNAIQSGSSFNVAGPCYPEMEHDSRHLGRRIKEYWLVSQACDDPLIGYKEAASIIESSTVRTPNHWDFRGTRHYPLAMFGKALIFTALAGLVNAQFETLSRTLAPGVTITGATVAQEPTTLTVGGLTINQTSTLSNIVIVEDGTTLSNQYATLTPQTLNGTTRTIPSTTLTDATVTVPPLVAPYFVATNSLGSIIATVTSNASGYFFANASGIFPPPANYTSALTNLTFPAANLTFPTSVASGVSSYIASYLSHESSSLSAAAASVVSVQSAAEASAASYVSGQAATVSAVAASVAAVQSSLLASYSAAVASITEGYPVASSNGAATEGTGTASVVARKFRRDGCGGIY</sequence>
<name>A0A0E9NH60_SAICN</name>
<reference evidence="1 2" key="3">
    <citation type="journal article" date="2015" name="Genome Announc.">
        <title>Draft Genome Sequence of the Archiascomycetous Yeast Saitoella complicata.</title>
        <authorList>
            <person name="Yamauchi K."/>
            <person name="Kondo S."/>
            <person name="Hamamoto M."/>
            <person name="Takahashi Y."/>
            <person name="Ogura Y."/>
            <person name="Hayashi T."/>
            <person name="Nishida H."/>
        </authorList>
    </citation>
    <scope>NUCLEOTIDE SEQUENCE [LARGE SCALE GENOMIC DNA]</scope>
    <source>
        <strain evidence="1 2">NRRL Y-17804</strain>
    </source>
</reference>
<gene>
    <name evidence="1" type="ORF">G7K_2915-t1</name>
</gene>
<evidence type="ECO:0000313" key="1">
    <source>
        <dbReference type="EMBL" id="GAO48745.1"/>
    </source>
</evidence>
<evidence type="ECO:0000313" key="2">
    <source>
        <dbReference type="Proteomes" id="UP000033140"/>
    </source>
</evidence>
<proteinExistence type="predicted"/>